<dbReference type="Pfam" id="PF00528">
    <property type="entry name" value="BPD_transp_1"/>
    <property type="match status" value="1"/>
</dbReference>
<dbReference type="OrthoDB" id="2063054at2"/>
<feature type="transmembrane region" description="Helical" evidence="7">
    <location>
        <begin position="83"/>
        <end position="106"/>
    </location>
</feature>
<evidence type="ECO:0000256" key="4">
    <source>
        <dbReference type="ARBA" id="ARBA00022692"/>
    </source>
</evidence>
<comment type="subcellular location">
    <subcellularLocation>
        <location evidence="1 7">Cell membrane</location>
        <topology evidence="1 7">Multi-pass membrane protein</topology>
    </subcellularLocation>
</comment>
<feature type="domain" description="ABC transmembrane type-1" evidence="9">
    <location>
        <begin position="1"/>
        <end position="162"/>
    </location>
</feature>
<gene>
    <name evidence="10" type="ORF">ETD85_41565</name>
</gene>
<evidence type="ECO:0000256" key="6">
    <source>
        <dbReference type="ARBA" id="ARBA00023136"/>
    </source>
</evidence>
<evidence type="ECO:0000256" key="5">
    <source>
        <dbReference type="ARBA" id="ARBA00022989"/>
    </source>
</evidence>
<dbReference type="SUPFAM" id="SSF161098">
    <property type="entry name" value="MetI-like"/>
    <property type="match status" value="1"/>
</dbReference>
<name>A0A5S4G146_9ACTN</name>
<dbReference type="EMBL" id="VCKX01000189">
    <property type="protein sequence ID" value="TMR26713.1"/>
    <property type="molecule type" value="Genomic_DNA"/>
</dbReference>
<dbReference type="Gene3D" id="1.10.3720.10">
    <property type="entry name" value="MetI-like"/>
    <property type="match status" value="1"/>
</dbReference>
<protein>
    <submittedName>
        <fullName evidence="10">Carbohydrate ABC transporter permease</fullName>
    </submittedName>
</protein>
<dbReference type="GO" id="GO:0005886">
    <property type="term" value="C:plasma membrane"/>
    <property type="evidence" value="ECO:0007669"/>
    <property type="project" value="UniProtKB-SubCell"/>
</dbReference>
<sequence>MAQESNSKLVYSNILTLLPGLAYTNQNEFGISRGARDEDRQSGHAHNARRHPGGLLGQRRRTRSVPDDLIAAARLDGANELRIYWSIVLPLARPALVTSAVFQFVWTWTDFMNPLIYLNDSEKYTLSIGLYAFFAEHDIAWGPLMAACVLFTIPALLIFILGQRYFVGGISTGALK</sequence>
<keyword evidence="4 7" id="KW-0812">Transmembrane</keyword>
<keyword evidence="3" id="KW-1003">Cell membrane</keyword>
<evidence type="ECO:0000256" key="3">
    <source>
        <dbReference type="ARBA" id="ARBA00022475"/>
    </source>
</evidence>
<feature type="transmembrane region" description="Helical" evidence="7">
    <location>
        <begin position="139"/>
        <end position="161"/>
    </location>
</feature>
<dbReference type="PROSITE" id="PS50928">
    <property type="entry name" value="ABC_TM1"/>
    <property type="match status" value="1"/>
</dbReference>
<evidence type="ECO:0000256" key="7">
    <source>
        <dbReference type="RuleBase" id="RU363032"/>
    </source>
</evidence>
<evidence type="ECO:0000256" key="1">
    <source>
        <dbReference type="ARBA" id="ARBA00004651"/>
    </source>
</evidence>
<dbReference type="PANTHER" id="PTHR43744">
    <property type="entry name" value="ABC TRANSPORTER PERMEASE PROTEIN MG189-RELATED-RELATED"/>
    <property type="match status" value="1"/>
</dbReference>
<evidence type="ECO:0000256" key="8">
    <source>
        <dbReference type="SAM" id="MobiDB-lite"/>
    </source>
</evidence>
<evidence type="ECO:0000313" key="11">
    <source>
        <dbReference type="Proteomes" id="UP000306628"/>
    </source>
</evidence>
<keyword evidence="2 7" id="KW-0813">Transport</keyword>
<dbReference type="InterPro" id="IPR000515">
    <property type="entry name" value="MetI-like"/>
</dbReference>
<dbReference type="InterPro" id="IPR035906">
    <property type="entry name" value="MetI-like_sf"/>
</dbReference>
<keyword evidence="5 7" id="KW-1133">Transmembrane helix</keyword>
<feature type="region of interest" description="Disordered" evidence="8">
    <location>
        <begin position="35"/>
        <end position="61"/>
    </location>
</feature>
<proteinExistence type="inferred from homology"/>
<comment type="similarity">
    <text evidence="7">Belongs to the binding-protein-dependent transport system permease family.</text>
</comment>
<dbReference type="GO" id="GO:0055085">
    <property type="term" value="P:transmembrane transport"/>
    <property type="evidence" value="ECO:0007669"/>
    <property type="project" value="InterPro"/>
</dbReference>
<comment type="caution">
    <text evidence="10">The sequence shown here is derived from an EMBL/GenBank/DDBJ whole genome shotgun (WGS) entry which is preliminary data.</text>
</comment>
<keyword evidence="6 7" id="KW-0472">Membrane</keyword>
<feature type="compositionally biased region" description="Basic residues" evidence="8">
    <location>
        <begin position="46"/>
        <end position="61"/>
    </location>
</feature>
<dbReference type="Proteomes" id="UP000306628">
    <property type="component" value="Unassembled WGS sequence"/>
</dbReference>
<organism evidence="10 11">
    <name type="scientific">Nonomuraea zeae</name>
    <dbReference type="NCBI Taxonomy" id="1642303"/>
    <lineage>
        <taxon>Bacteria</taxon>
        <taxon>Bacillati</taxon>
        <taxon>Actinomycetota</taxon>
        <taxon>Actinomycetes</taxon>
        <taxon>Streptosporangiales</taxon>
        <taxon>Streptosporangiaceae</taxon>
        <taxon>Nonomuraea</taxon>
    </lineage>
</organism>
<dbReference type="CDD" id="cd06261">
    <property type="entry name" value="TM_PBP2"/>
    <property type="match status" value="1"/>
</dbReference>
<evidence type="ECO:0000259" key="9">
    <source>
        <dbReference type="PROSITE" id="PS50928"/>
    </source>
</evidence>
<keyword evidence="11" id="KW-1185">Reference proteome</keyword>
<evidence type="ECO:0000313" key="10">
    <source>
        <dbReference type="EMBL" id="TMR26713.1"/>
    </source>
</evidence>
<dbReference type="PANTHER" id="PTHR43744:SF8">
    <property type="entry name" value="SN-GLYCEROL-3-PHOSPHATE TRANSPORT SYSTEM PERMEASE PROTEIN UGPE"/>
    <property type="match status" value="1"/>
</dbReference>
<accession>A0A5S4G146</accession>
<evidence type="ECO:0000256" key="2">
    <source>
        <dbReference type="ARBA" id="ARBA00022448"/>
    </source>
</evidence>
<reference evidence="10 11" key="1">
    <citation type="submission" date="2019-05" db="EMBL/GenBank/DDBJ databases">
        <title>Draft genome sequence of Nonomuraea zeae DSM 100528.</title>
        <authorList>
            <person name="Saricaoglu S."/>
            <person name="Isik K."/>
        </authorList>
    </citation>
    <scope>NUCLEOTIDE SEQUENCE [LARGE SCALE GENOMIC DNA]</scope>
    <source>
        <strain evidence="10 11">DSM 100528</strain>
    </source>
</reference>
<dbReference type="AlphaFoldDB" id="A0A5S4G146"/>